<keyword evidence="2" id="KW-1185">Reference proteome</keyword>
<evidence type="ECO:0000313" key="1">
    <source>
        <dbReference type="EMBL" id="MQL80441.1"/>
    </source>
</evidence>
<organism evidence="1 2">
    <name type="scientific">Colocasia esculenta</name>
    <name type="common">Wild taro</name>
    <name type="synonym">Arum esculentum</name>
    <dbReference type="NCBI Taxonomy" id="4460"/>
    <lineage>
        <taxon>Eukaryota</taxon>
        <taxon>Viridiplantae</taxon>
        <taxon>Streptophyta</taxon>
        <taxon>Embryophyta</taxon>
        <taxon>Tracheophyta</taxon>
        <taxon>Spermatophyta</taxon>
        <taxon>Magnoliopsida</taxon>
        <taxon>Liliopsida</taxon>
        <taxon>Araceae</taxon>
        <taxon>Aroideae</taxon>
        <taxon>Colocasieae</taxon>
        <taxon>Colocasia</taxon>
    </lineage>
</organism>
<accession>A0A843UAG2</accession>
<dbReference type="Proteomes" id="UP000652761">
    <property type="component" value="Unassembled WGS sequence"/>
</dbReference>
<evidence type="ECO:0000313" key="2">
    <source>
        <dbReference type="Proteomes" id="UP000652761"/>
    </source>
</evidence>
<proteinExistence type="predicted"/>
<name>A0A843UAG2_COLES</name>
<reference evidence="1" key="1">
    <citation type="submission" date="2017-07" db="EMBL/GenBank/DDBJ databases">
        <title>Taro Niue Genome Assembly and Annotation.</title>
        <authorList>
            <person name="Atibalentja N."/>
            <person name="Keating K."/>
            <person name="Fields C.J."/>
        </authorList>
    </citation>
    <scope>NUCLEOTIDE SEQUENCE</scope>
    <source>
        <strain evidence="1">Niue_2</strain>
        <tissue evidence="1">Leaf</tissue>
    </source>
</reference>
<comment type="caution">
    <text evidence="1">The sequence shown here is derived from an EMBL/GenBank/DDBJ whole genome shotgun (WGS) entry which is preliminary data.</text>
</comment>
<gene>
    <name evidence="1" type="ORF">Taro_012878</name>
</gene>
<dbReference type="EMBL" id="NMUH01000507">
    <property type="protein sequence ID" value="MQL80441.1"/>
    <property type="molecule type" value="Genomic_DNA"/>
</dbReference>
<sequence>MYVKAMDQGIAFRTRQPDPSCSSSERAVSRRRILKATEAPVTFKLTRTKVERQLDLSSVAASLRGRLVWFVRSFPTEPVTCEAHPYLFQVRESRRLPVLHLVQSRTAAELGLHHQQCNLFFLFTSGLLYSVLDSS</sequence>
<dbReference type="AlphaFoldDB" id="A0A843UAG2"/>
<protein>
    <submittedName>
        <fullName evidence="1">Uncharacterized protein</fullName>
    </submittedName>
</protein>